<organism evidence="2 3">
    <name type="scientific">Penicillium chermesinum</name>
    <dbReference type="NCBI Taxonomy" id="63820"/>
    <lineage>
        <taxon>Eukaryota</taxon>
        <taxon>Fungi</taxon>
        <taxon>Dikarya</taxon>
        <taxon>Ascomycota</taxon>
        <taxon>Pezizomycotina</taxon>
        <taxon>Eurotiomycetes</taxon>
        <taxon>Eurotiomycetidae</taxon>
        <taxon>Eurotiales</taxon>
        <taxon>Aspergillaceae</taxon>
        <taxon>Penicillium</taxon>
    </lineage>
</organism>
<reference evidence="2" key="2">
    <citation type="journal article" date="2023" name="IMA Fungus">
        <title>Comparative genomic study of the Penicillium genus elucidates a diverse pangenome and 15 lateral gene transfer events.</title>
        <authorList>
            <person name="Petersen C."/>
            <person name="Sorensen T."/>
            <person name="Nielsen M.R."/>
            <person name="Sondergaard T.E."/>
            <person name="Sorensen J.L."/>
            <person name="Fitzpatrick D.A."/>
            <person name="Frisvad J.C."/>
            <person name="Nielsen K.L."/>
        </authorList>
    </citation>
    <scope>NUCLEOTIDE SEQUENCE</scope>
    <source>
        <strain evidence="2">IBT 19713</strain>
    </source>
</reference>
<dbReference type="AlphaFoldDB" id="A0A9W9NT48"/>
<evidence type="ECO:0000313" key="2">
    <source>
        <dbReference type="EMBL" id="KAJ5225296.1"/>
    </source>
</evidence>
<sequence length="139" mass="15887">MALSRAQQVCLIVGNMDMFTLYARKRIRNNGKGSYFLEVLADIKSRQSWFYPLTSRYVTREPATPAPGVQRAVRKDAPKPVDPVVRMKNELRALETEEYRFVKRKEKVLKDLDSEENALTRKMAELNEKIAASIAAGQP</sequence>
<comment type="caution">
    <text evidence="2">The sequence shown here is derived from an EMBL/GenBank/DDBJ whole genome shotgun (WGS) entry which is preliminary data.</text>
</comment>
<protein>
    <submittedName>
        <fullName evidence="2">Uncharacterized protein</fullName>
    </submittedName>
</protein>
<dbReference type="GeneID" id="83203120"/>
<keyword evidence="1" id="KW-0175">Coiled coil</keyword>
<dbReference type="RefSeq" id="XP_058328707.1">
    <property type="nucleotide sequence ID" value="XM_058475817.1"/>
</dbReference>
<accession>A0A9W9NT48</accession>
<feature type="coiled-coil region" evidence="1">
    <location>
        <begin position="102"/>
        <end position="129"/>
    </location>
</feature>
<reference evidence="2" key="1">
    <citation type="submission" date="2022-11" db="EMBL/GenBank/DDBJ databases">
        <authorList>
            <person name="Petersen C."/>
        </authorList>
    </citation>
    <scope>NUCLEOTIDE SEQUENCE</scope>
    <source>
        <strain evidence="2">IBT 19713</strain>
    </source>
</reference>
<keyword evidence="3" id="KW-1185">Reference proteome</keyword>
<name>A0A9W9NT48_9EURO</name>
<evidence type="ECO:0000313" key="3">
    <source>
        <dbReference type="Proteomes" id="UP001150941"/>
    </source>
</evidence>
<dbReference type="EMBL" id="JAPQKS010000005">
    <property type="protein sequence ID" value="KAJ5225296.1"/>
    <property type="molecule type" value="Genomic_DNA"/>
</dbReference>
<gene>
    <name evidence="2" type="ORF">N7468_006521</name>
</gene>
<evidence type="ECO:0000256" key="1">
    <source>
        <dbReference type="SAM" id="Coils"/>
    </source>
</evidence>
<proteinExistence type="predicted"/>
<dbReference type="Proteomes" id="UP001150941">
    <property type="component" value="Unassembled WGS sequence"/>
</dbReference>